<gene>
    <name evidence="2" type="ORF">OFUS_LOCUS17036</name>
</gene>
<dbReference type="InterPro" id="IPR036047">
    <property type="entry name" value="F-box-like_dom_sf"/>
</dbReference>
<feature type="compositionally biased region" description="Polar residues" evidence="1">
    <location>
        <begin position="282"/>
        <end position="304"/>
    </location>
</feature>
<dbReference type="PROSITE" id="PS50082">
    <property type="entry name" value="WD_REPEATS_2"/>
    <property type="match status" value="5"/>
</dbReference>
<feature type="compositionally biased region" description="Basic and acidic residues" evidence="1">
    <location>
        <begin position="698"/>
        <end position="707"/>
    </location>
</feature>
<dbReference type="AlphaFoldDB" id="A0A8J1XWQ1"/>
<dbReference type="InterPro" id="IPR001680">
    <property type="entry name" value="WD40_rpt"/>
</dbReference>
<dbReference type="CDD" id="cd00200">
    <property type="entry name" value="WD40"/>
    <property type="match status" value="1"/>
</dbReference>
<dbReference type="InterPro" id="IPR036322">
    <property type="entry name" value="WD40_repeat_dom_sf"/>
</dbReference>
<organism evidence="2 3">
    <name type="scientific">Owenia fusiformis</name>
    <name type="common">Polychaete worm</name>
    <dbReference type="NCBI Taxonomy" id="6347"/>
    <lineage>
        <taxon>Eukaryota</taxon>
        <taxon>Metazoa</taxon>
        <taxon>Spiralia</taxon>
        <taxon>Lophotrochozoa</taxon>
        <taxon>Annelida</taxon>
        <taxon>Polychaeta</taxon>
        <taxon>Sedentaria</taxon>
        <taxon>Canalipalpata</taxon>
        <taxon>Sabellida</taxon>
        <taxon>Oweniida</taxon>
        <taxon>Oweniidae</taxon>
        <taxon>Owenia</taxon>
    </lineage>
</organism>
<protein>
    <submittedName>
        <fullName evidence="2">Uncharacterized protein</fullName>
    </submittedName>
</protein>
<evidence type="ECO:0000313" key="3">
    <source>
        <dbReference type="Proteomes" id="UP000749559"/>
    </source>
</evidence>
<feature type="compositionally biased region" description="Basic and acidic residues" evidence="1">
    <location>
        <begin position="759"/>
        <end position="772"/>
    </location>
</feature>
<dbReference type="GO" id="GO:0000398">
    <property type="term" value="P:mRNA splicing, via spliceosome"/>
    <property type="evidence" value="ECO:0007669"/>
    <property type="project" value="TreeGrafter"/>
</dbReference>
<keyword evidence="3" id="KW-1185">Reference proteome</keyword>
<dbReference type="InterPro" id="IPR031544">
    <property type="entry name" value="WD40-like"/>
</dbReference>
<dbReference type="PANTHER" id="PTHR19846:SF6">
    <property type="entry name" value="F-BOX DOMAIN-CONTAINING PROTEIN"/>
    <property type="match status" value="1"/>
</dbReference>
<dbReference type="Pfam" id="PF00400">
    <property type="entry name" value="WD40"/>
    <property type="match status" value="2"/>
</dbReference>
<name>A0A8J1XWQ1_OWEFU</name>
<dbReference type="PROSITE" id="PS00678">
    <property type="entry name" value="WD_REPEATS_1"/>
    <property type="match status" value="2"/>
</dbReference>
<dbReference type="Gene3D" id="1.20.1280.50">
    <property type="match status" value="1"/>
</dbReference>
<accession>A0A8J1XWQ1</accession>
<reference evidence="2" key="1">
    <citation type="submission" date="2022-03" db="EMBL/GenBank/DDBJ databases">
        <authorList>
            <person name="Martin C."/>
        </authorList>
    </citation>
    <scope>NUCLEOTIDE SEQUENCE</scope>
</reference>
<feature type="region of interest" description="Disordered" evidence="1">
    <location>
        <begin position="123"/>
        <end position="157"/>
    </location>
</feature>
<evidence type="ECO:0000256" key="1">
    <source>
        <dbReference type="SAM" id="MobiDB-lite"/>
    </source>
</evidence>
<dbReference type="InterPro" id="IPR020472">
    <property type="entry name" value="WD40_PAC1"/>
</dbReference>
<dbReference type="SUPFAM" id="SSF50978">
    <property type="entry name" value="WD40 repeat-like"/>
    <property type="match status" value="1"/>
</dbReference>
<dbReference type="GO" id="GO:0017070">
    <property type="term" value="F:U6 snRNA binding"/>
    <property type="evidence" value="ECO:0007669"/>
    <property type="project" value="TreeGrafter"/>
</dbReference>
<dbReference type="InterPro" id="IPR015943">
    <property type="entry name" value="WD40/YVTN_repeat-like_dom_sf"/>
</dbReference>
<feature type="region of interest" description="Disordered" evidence="1">
    <location>
        <begin position="261"/>
        <end position="311"/>
    </location>
</feature>
<dbReference type="PROSITE" id="PS50181">
    <property type="entry name" value="FBOX"/>
    <property type="match status" value="1"/>
</dbReference>
<dbReference type="Pfam" id="PF17005">
    <property type="entry name" value="WD40_like"/>
    <property type="match status" value="1"/>
</dbReference>
<dbReference type="SMART" id="SM00320">
    <property type="entry name" value="WD40"/>
    <property type="match status" value="7"/>
</dbReference>
<dbReference type="GO" id="GO:0046540">
    <property type="term" value="C:U4/U6 x U5 tri-snRNP complex"/>
    <property type="evidence" value="ECO:0007669"/>
    <property type="project" value="TreeGrafter"/>
</dbReference>
<dbReference type="OrthoDB" id="190105at2759"/>
<dbReference type="EMBL" id="CAIIXF020000008">
    <property type="protein sequence ID" value="CAH1792011.1"/>
    <property type="molecule type" value="Genomic_DNA"/>
</dbReference>
<feature type="compositionally biased region" description="Low complexity" evidence="1">
    <location>
        <begin position="745"/>
        <end position="754"/>
    </location>
</feature>
<comment type="caution">
    <text evidence="2">The sequence shown here is derived from an EMBL/GenBank/DDBJ whole genome shotgun (WGS) entry which is preliminary data.</text>
</comment>
<dbReference type="SUPFAM" id="SSF81383">
    <property type="entry name" value="F-box domain"/>
    <property type="match status" value="1"/>
</dbReference>
<dbReference type="PROSITE" id="PS50294">
    <property type="entry name" value="WD_REPEATS_REGION"/>
    <property type="match status" value="3"/>
</dbReference>
<feature type="region of interest" description="Disordered" evidence="1">
    <location>
        <begin position="686"/>
        <end position="716"/>
    </location>
</feature>
<dbReference type="Gene3D" id="2.130.10.10">
    <property type="entry name" value="YVTN repeat-like/Quinoprotein amine dehydrogenase"/>
    <property type="match status" value="2"/>
</dbReference>
<evidence type="ECO:0000313" key="2">
    <source>
        <dbReference type="EMBL" id="CAH1792011.1"/>
    </source>
</evidence>
<feature type="region of interest" description="Disordered" evidence="1">
    <location>
        <begin position="735"/>
        <end position="772"/>
    </location>
</feature>
<feature type="compositionally biased region" description="Polar residues" evidence="1">
    <location>
        <begin position="261"/>
        <end position="270"/>
    </location>
</feature>
<proteinExistence type="predicted"/>
<dbReference type="Proteomes" id="UP000749559">
    <property type="component" value="Unassembled WGS sequence"/>
</dbReference>
<dbReference type="PANTHER" id="PTHR19846">
    <property type="entry name" value="WD40 REPEAT PROTEIN"/>
    <property type="match status" value="1"/>
</dbReference>
<sequence>MPTHTRTVGPRNLSTKLPDIRYNSTSPRATPLHPTRNAYQQSHFNNQQTIKKIREWFDTWTPWQQRLIICGLTDRCTTSQLESLATTLEPIFHRDYHTALRKRSYPTSPFKTLHKREQFRNTLSRLKSRSDHSRGSHKGLKTAKEDQEDDLLDTDRPFSKDSLKTYSKISEGDIEDATSSAFEFNESIKTPSIKEPDVTHEPDIDLEDAYNNFKEISNTSLKKEKSLDMVFGMKAELDGNQNTSQNQTPDKTEKSITNVSLPETAASNEPSVLANDKKLDITNENDITDSTNANVENSNANTDLNKPDTKQHDTISDLNDEKTIESVNSVDTSTKLERVVHEVVNTSIDTAIQNLESINFFADDSEIKASGTTDHDTTSAKGILKKSTRKYPLRPITELSYNLGGTESESVAVYSPRFSPTPGVHRHRSTLGSTGLNASDFFLKDKQDKFGPMQRECRHGSHSPESQEFQVPIQRLYKNSKWWTESDDRVLSKPRTGKLKTQFKAQIKFLWEIMSSWESHDKILLLVEIIKLCDMELLGYAAQCLQQRLEDMSDINRLPDKLLLYTFSFLSGDDIEITSQVCRRWKYLCNKDSLWMYKCHQVGTREGIPNVIEVMQKASGAGQSIDWQLAYWELEEIVEEVKKSIAKPEKVAWEEKTPTGMLRLGGRFVPKPTKKDALDVGMDIDNVDELGSTSPRSKHTDSNKRSESSSPKHAKLKWAKVAVRIKPVVRIKRKDWRKDDDDSDTSSISEDLSIYSPNHGEREDGVKSDVTKVGRRNKQTLYSYMKKVIAAKKKKSSNTDSQPEFPLLENKDKYLKRATKKKIDVDQEVALDIRPELCQAKDILKQYYGKIIGKASVQELQGLTGNVRTLKRCRRLQGHMDSVLCLNFDKKRLITGSMDRSIRVWDIRSGRSIHKLYGHKGGVRCLQFEGEMLVSGSWDMMVMVWELVRFERIAVLHGHKGAVTCLKYVDKVLVTGSHDKTVRVWSLHSYTSMSVIEPGHTSAITCLEFDGTKVITGSNDGSVRISDVSTSECTAVLYGSEPFLSLAVEQNLILAGNTEGHVYFFDQNTMNTMAAFVAHEKPINAITFRKGKFFTASSDTVIKEWNLMTMMCVRELHGHKGPVNDIKVDKEKFVSCSNDGNIRIFELTMPWVNILERAYDDSIPSHVVYKQK</sequence>
<dbReference type="Pfam" id="PF12937">
    <property type="entry name" value="F-box-like"/>
    <property type="match status" value="1"/>
</dbReference>
<dbReference type="PRINTS" id="PR00320">
    <property type="entry name" value="GPROTEINBRPT"/>
</dbReference>
<dbReference type="InterPro" id="IPR019775">
    <property type="entry name" value="WD40_repeat_CS"/>
</dbReference>
<dbReference type="GO" id="GO:0030621">
    <property type="term" value="F:U4 snRNA binding"/>
    <property type="evidence" value="ECO:0007669"/>
    <property type="project" value="TreeGrafter"/>
</dbReference>
<dbReference type="InterPro" id="IPR001810">
    <property type="entry name" value="F-box_dom"/>
</dbReference>